<sequence>MERYGLKYDNQGNLRTAVPYRGTRLLRHPMYTKGTAYSHEERMALGLEGLLPHAVSTQDQQSRRVYANISRKKDPLEKYIGLAALQDRNEYLFYRVLIGHIQEFLPIVYTPTVGQACQEFSHIFRRARGIWITPEHRGRIYEVLGNAPFDDVRLIVVTDNERILGLGDQGAGGMGIPIGKLALYTAAAGIPPWLTLPISLDVGTDNQNLLSDDLYLGWRAPRLRGPEYDSLVDEFVHAVQRRFPRALLQWEDFKKTNAFRLLDRYQKVITSFNDDIQGTSAVAVAGLIAGSRATGIPLREQRIVVLGAGAAGIGIVRLVRDTLKREGLSGEALIRATANLDSHGLLVDDEPIADVHKRDFAWPAELAAKMGLGKGQPRDLLAVVRALHPTMLIGTSGEPGTFTEAIIREMAKHVERPLVFPMSNPTSKCEATPENVLLWTEGRALVATGSPFEPVHMGGRVHVIGQGNNVYVFPAMGLGALVSEAREVTTSMFAAAARRLAENVHTGELEVGSLFPPASRIREVTASVAEAVVKEALVAGVARRHLEDKDIPAAVAQAMWSPDYLMEDPAPIEAGDTSAFAHMGAHFD</sequence>
<dbReference type="SMART" id="SM01274">
    <property type="entry name" value="malic"/>
    <property type="match status" value="1"/>
</dbReference>
<evidence type="ECO:0000259" key="7">
    <source>
        <dbReference type="SMART" id="SM00919"/>
    </source>
</evidence>
<comment type="similarity">
    <text evidence="2 6">Belongs to the malic enzymes family.</text>
</comment>
<dbReference type="Proteomes" id="UP001165069">
    <property type="component" value="Unassembled WGS sequence"/>
</dbReference>
<keyword evidence="4" id="KW-0560">Oxidoreductase</keyword>
<evidence type="ECO:0000313" key="10">
    <source>
        <dbReference type="Proteomes" id="UP001165069"/>
    </source>
</evidence>
<keyword evidence="5" id="KW-0520">NAD</keyword>
<reference evidence="9 10" key="1">
    <citation type="journal article" date="2023" name="Antonie Van Leeuwenhoek">
        <title>Mesoterricola silvestris gen. nov., sp. nov., Mesoterricola sediminis sp. nov., Geothrix oryzae sp. nov., Geothrix edaphica sp. nov., Geothrix rubra sp. nov., and Geothrix limicola sp. nov., six novel members of Acidobacteriota isolated from soils.</title>
        <authorList>
            <person name="Itoh H."/>
            <person name="Sugisawa Y."/>
            <person name="Mise K."/>
            <person name="Xu Z."/>
            <person name="Kuniyasu M."/>
            <person name="Ushijima N."/>
            <person name="Kawano K."/>
            <person name="Kobayashi E."/>
            <person name="Shiratori Y."/>
            <person name="Masuda Y."/>
            <person name="Senoo K."/>
        </authorList>
    </citation>
    <scope>NUCLEOTIDE SEQUENCE [LARGE SCALE GENOMIC DNA]</scope>
    <source>
        <strain evidence="9 10">Red804</strain>
    </source>
</reference>
<dbReference type="SMART" id="SM00919">
    <property type="entry name" value="Malic_M"/>
    <property type="match status" value="1"/>
</dbReference>
<dbReference type="PRINTS" id="PR00072">
    <property type="entry name" value="MALOXRDTASE"/>
</dbReference>
<dbReference type="PANTHER" id="PTHR23406">
    <property type="entry name" value="MALIC ENZYME-RELATED"/>
    <property type="match status" value="1"/>
</dbReference>
<evidence type="ECO:0000256" key="1">
    <source>
        <dbReference type="ARBA" id="ARBA00001936"/>
    </source>
</evidence>
<dbReference type="Gene3D" id="3.40.50.10380">
    <property type="entry name" value="Malic enzyme, N-terminal domain"/>
    <property type="match status" value="1"/>
</dbReference>
<dbReference type="InterPro" id="IPR036291">
    <property type="entry name" value="NAD(P)-bd_dom_sf"/>
</dbReference>
<comment type="cofactor">
    <cofactor evidence="1">
        <name>Mn(2+)</name>
        <dbReference type="ChEBI" id="CHEBI:29035"/>
    </cofactor>
</comment>
<gene>
    <name evidence="9" type="ORF">GETHLI_35000</name>
</gene>
<dbReference type="CDD" id="cd05312">
    <property type="entry name" value="NAD_bind_1_malic_enz"/>
    <property type="match status" value="1"/>
</dbReference>
<dbReference type="PANTHER" id="PTHR23406:SF34">
    <property type="entry name" value="NAD-DEPENDENT MALIC ENZYME, MITOCHONDRIAL"/>
    <property type="match status" value="1"/>
</dbReference>
<dbReference type="Pfam" id="PF03949">
    <property type="entry name" value="Malic_M"/>
    <property type="match status" value="1"/>
</dbReference>
<dbReference type="PIRSF" id="PIRSF000106">
    <property type="entry name" value="ME"/>
    <property type="match status" value="1"/>
</dbReference>
<evidence type="ECO:0000256" key="3">
    <source>
        <dbReference type="ARBA" id="ARBA00022723"/>
    </source>
</evidence>
<dbReference type="SUPFAM" id="SSF51735">
    <property type="entry name" value="NAD(P)-binding Rossmann-fold domains"/>
    <property type="match status" value="1"/>
</dbReference>
<dbReference type="InterPro" id="IPR046346">
    <property type="entry name" value="Aminoacid_DH-like_N_sf"/>
</dbReference>
<dbReference type="InterPro" id="IPR037062">
    <property type="entry name" value="Malic_N_dom_sf"/>
</dbReference>
<dbReference type="RefSeq" id="WP_285577904.1">
    <property type="nucleotide sequence ID" value="NZ_BSDE01000009.1"/>
</dbReference>
<protein>
    <submittedName>
        <fullName evidence="9">Malate dehydrogenase</fullName>
    </submittedName>
</protein>
<name>A0ABQ5QLG5_9BACT</name>
<dbReference type="InterPro" id="IPR012301">
    <property type="entry name" value="Malic_N_dom"/>
</dbReference>
<accession>A0ABQ5QLG5</accession>
<evidence type="ECO:0000313" key="9">
    <source>
        <dbReference type="EMBL" id="GLH74998.1"/>
    </source>
</evidence>
<dbReference type="InterPro" id="IPR012302">
    <property type="entry name" value="Malic_NAD-bd"/>
</dbReference>
<dbReference type="Pfam" id="PF00390">
    <property type="entry name" value="malic"/>
    <property type="match status" value="1"/>
</dbReference>
<evidence type="ECO:0000256" key="5">
    <source>
        <dbReference type="ARBA" id="ARBA00023027"/>
    </source>
</evidence>
<dbReference type="InterPro" id="IPR001891">
    <property type="entry name" value="Malic_OxRdtase"/>
</dbReference>
<dbReference type="Gene3D" id="3.40.50.720">
    <property type="entry name" value="NAD(P)-binding Rossmann-like Domain"/>
    <property type="match status" value="1"/>
</dbReference>
<dbReference type="EMBL" id="BSDE01000009">
    <property type="protein sequence ID" value="GLH74998.1"/>
    <property type="molecule type" value="Genomic_DNA"/>
</dbReference>
<feature type="domain" description="Malic enzyme NAD-binding" evidence="7">
    <location>
        <begin position="276"/>
        <end position="537"/>
    </location>
</feature>
<keyword evidence="3 6" id="KW-0479">Metal-binding</keyword>
<dbReference type="NCBIfam" id="NF010052">
    <property type="entry name" value="PRK13529.1"/>
    <property type="match status" value="1"/>
</dbReference>
<evidence type="ECO:0000259" key="8">
    <source>
        <dbReference type="SMART" id="SM01274"/>
    </source>
</evidence>
<feature type="domain" description="Malic enzyme N-terminal" evidence="8">
    <location>
        <begin position="86"/>
        <end position="266"/>
    </location>
</feature>
<proteinExistence type="inferred from homology"/>
<evidence type="ECO:0000256" key="2">
    <source>
        <dbReference type="ARBA" id="ARBA00008785"/>
    </source>
</evidence>
<dbReference type="SUPFAM" id="SSF53223">
    <property type="entry name" value="Aminoacid dehydrogenase-like, N-terminal domain"/>
    <property type="match status" value="1"/>
</dbReference>
<evidence type="ECO:0000256" key="6">
    <source>
        <dbReference type="RuleBase" id="RU003427"/>
    </source>
</evidence>
<keyword evidence="10" id="KW-1185">Reference proteome</keyword>
<organism evidence="9 10">
    <name type="scientific">Geothrix limicola</name>
    <dbReference type="NCBI Taxonomy" id="2927978"/>
    <lineage>
        <taxon>Bacteria</taxon>
        <taxon>Pseudomonadati</taxon>
        <taxon>Acidobacteriota</taxon>
        <taxon>Holophagae</taxon>
        <taxon>Holophagales</taxon>
        <taxon>Holophagaceae</taxon>
        <taxon>Geothrix</taxon>
    </lineage>
</organism>
<dbReference type="InterPro" id="IPR015884">
    <property type="entry name" value="Malic_enzyme_CS"/>
</dbReference>
<dbReference type="PROSITE" id="PS00331">
    <property type="entry name" value="MALIC_ENZYMES"/>
    <property type="match status" value="1"/>
</dbReference>
<comment type="caution">
    <text evidence="9">The sequence shown here is derived from an EMBL/GenBank/DDBJ whole genome shotgun (WGS) entry which is preliminary data.</text>
</comment>
<evidence type="ECO:0000256" key="4">
    <source>
        <dbReference type="ARBA" id="ARBA00023002"/>
    </source>
</evidence>